<reference evidence="8 10" key="2">
    <citation type="journal article" date="2013" name="Nature">
        <title>Insights into bilaterian evolution from three spiralian genomes.</title>
        <authorList>
            <person name="Simakov O."/>
            <person name="Marletaz F."/>
            <person name="Cho S.J."/>
            <person name="Edsinger-Gonzales E."/>
            <person name="Havlak P."/>
            <person name="Hellsten U."/>
            <person name="Kuo D.H."/>
            <person name="Larsson T."/>
            <person name="Lv J."/>
            <person name="Arendt D."/>
            <person name="Savage R."/>
            <person name="Osoegawa K."/>
            <person name="de Jong P."/>
            <person name="Grimwood J."/>
            <person name="Chapman J.A."/>
            <person name="Shapiro H."/>
            <person name="Aerts A."/>
            <person name="Otillar R.P."/>
            <person name="Terry A.Y."/>
            <person name="Boore J.L."/>
            <person name="Grigoriev I.V."/>
            <person name="Lindberg D.R."/>
            <person name="Seaver E.C."/>
            <person name="Weisblat D.A."/>
            <person name="Putnam N.H."/>
            <person name="Rokhsar D.S."/>
        </authorList>
    </citation>
    <scope>NUCLEOTIDE SEQUENCE</scope>
    <source>
        <strain evidence="8 10">I ESC-2004</strain>
    </source>
</reference>
<dbReference type="InterPro" id="IPR000859">
    <property type="entry name" value="CUB_dom"/>
</dbReference>
<accession>R7VLG7</accession>
<dbReference type="SMART" id="SM00192">
    <property type="entry name" value="LDLa"/>
    <property type="match status" value="1"/>
</dbReference>
<dbReference type="Pfam" id="PF00431">
    <property type="entry name" value="CUB"/>
    <property type="match status" value="5"/>
</dbReference>
<evidence type="ECO:0000256" key="1">
    <source>
        <dbReference type="ARBA" id="ARBA00022737"/>
    </source>
</evidence>
<dbReference type="EMBL" id="AMQN01016400">
    <property type="status" value="NOT_ANNOTATED_CDS"/>
    <property type="molecule type" value="Genomic_DNA"/>
</dbReference>
<feature type="domain" description="CUB" evidence="7">
    <location>
        <begin position="568"/>
        <end position="687"/>
    </location>
</feature>
<feature type="disulfide bond" evidence="4">
    <location>
        <begin position="809"/>
        <end position="827"/>
    </location>
</feature>
<protein>
    <recommendedName>
        <fullName evidence="7">CUB domain-containing protein</fullName>
    </recommendedName>
</protein>
<feature type="chain" id="PRO_5008789264" description="CUB domain-containing protein" evidence="6">
    <location>
        <begin position="19"/>
        <end position="894"/>
    </location>
</feature>
<feature type="transmembrane region" description="Helical" evidence="5">
    <location>
        <begin position="846"/>
        <end position="873"/>
    </location>
</feature>
<feature type="signal peptide" evidence="6">
    <location>
        <begin position="1"/>
        <end position="18"/>
    </location>
</feature>
<name>R7VLG7_CAPTE</name>
<dbReference type="InterPro" id="IPR036055">
    <property type="entry name" value="LDL_receptor-like_sf"/>
</dbReference>
<sequence length="894" mass="98284">MRLLILFALFGAISGAQQCDHILSEPAGNFSSGKNFSNSYPANTTTTWCLNETLGNSAFFNFRSFDLAPGDSLTIHNGNFSEPVVGTFYGSLRSKVVYSGNPGTVVVFSSGNAVTTQTGFIIYYSANDTDPHDMVMNGMKLEFQSPQYLVQNFSSMMSCSYLLQLPTDSHLMALSFESVDLKEGQLVVYDGVTKQHILANYTGLLTHAQDFIATGDALRLDLVNWDVSVNQSGFSASVDAVSKGCSFIKEITSAEIIASPNYPNSYPSDLKCRMLLQSAGASAFKITFHDFEVADHFDQLTIVDGDSKYSQMLGVYSQNSPLEADFFTLSQAGNLWIEFNTDFHRSAKGFNFTVSPLVFGAAFYDHGTVSLGPASNETSMIVSEGDDVYFLLKLTNPGYGAQIYASVNTSKLYPTSVLEFHDGMTSDDPIIASLVSDQEHFPVFSNGPSMLLVAKEFLANGSLTPRSFSLDFNLVYPKGSLYNSYGEADRFEIESAINATWLIHNSFEFNVVALKIEEISMMNASLEVYNGLNKQHPVLVLNDSDVDLPVIYVGQEARVEFASQPSPKGMVFKAHYQVVPEDSGPNSPLKSPDFPNQYPYNALCKWNLTLPGNKTFYMTFAQLNLQPDHSVSVYADSETKPLAFYNGTSTAPSDLIAPGDVSYRVVFSSQSDVFHVAQGFSANYTSIDCGGMLTKNASSLKVPGFPNPPKKTTTCIWVIQLPRANNVHVLAMSFNMSGYRNDSKTTTLEMRDGVSALSPLVPMTFKNGVNQVLASSAYLWLRYTFTAKSNADAFTFQMNYTNHACNKTCDKTRCLIPAWRCDHILQCADGTDEANCTYDRPVKKGYAGWSLALAIIMTFILTLVVVIVAPAVYKRCREGRGYNELRDLMVPVPT</sequence>
<dbReference type="STRING" id="283909.R7VLG7"/>
<evidence type="ECO:0000256" key="5">
    <source>
        <dbReference type="SAM" id="Phobius"/>
    </source>
</evidence>
<dbReference type="SUPFAM" id="SSF49854">
    <property type="entry name" value="Spermadhesin, CUB domain"/>
    <property type="match status" value="5"/>
</dbReference>
<proteinExistence type="predicted"/>
<dbReference type="EnsemblMetazoa" id="CapteT228673">
    <property type="protein sequence ID" value="CapteP228673"/>
    <property type="gene ID" value="CapteG228673"/>
</dbReference>
<evidence type="ECO:0000256" key="2">
    <source>
        <dbReference type="ARBA" id="ARBA00023157"/>
    </source>
</evidence>
<evidence type="ECO:0000259" key="7">
    <source>
        <dbReference type="PROSITE" id="PS01180"/>
    </source>
</evidence>
<reference evidence="10" key="1">
    <citation type="submission" date="2012-12" db="EMBL/GenBank/DDBJ databases">
        <authorList>
            <person name="Hellsten U."/>
            <person name="Grimwood J."/>
            <person name="Chapman J.A."/>
            <person name="Shapiro H."/>
            <person name="Aerts A."/>
            <person name="Otillar R.P."/>
            <person name="Terry A.Y."/>
            <person name="Boore J.L."/>
            <person name="Simakov O."/>
            <person name="Marletaz F."/>
            <person name="Cho S.-J."/>
            <person name="Edsinger-Gonzales E."/>
            <person name="Havlak P."/>
            <person name="Kuo D.-H."/>
            <person name="Larsson T."/>
            <person name="Lv J."/>
            <person name="Arendt D."/>
            <person name="Savage R."/>
            <person name="Osoegawa K."/>
            <person name="de Jong P."/>
            <person name="Lindberg D.R."/>
            <person name="Seaver E.C."/>
            <person name="Weisblat D.A."/>
            <person name="Putnam N.H."/>
            <person name="Grigoriev I.V."/>
            <person name="Rokhsar D.S."/>
        </authorList>
    </citation>
    <scope>NUCLEOTIDE SEQUENCE</scope>
    <source>
        <strain evidence="10">I ESC-2004</strain>
    </source>
</reference>
<dbReference type="PROSITE" id="PS50068">
    <property type="entry name" value="LDLRA_2"/>
    <property type="match status" value="1"/>
</dbReference>
<reference evidence="9" key="3">
    <citation type="submission" date="2015-06" db="UniProtKB">
        <authorList>
            <consortium name="EnsemblMetazoa"/>
        </authorList>
    </citation>
    <scope>IDENTIFICATION</scope>
</reference>
<dbReference type="AlphaFoldDB" id="R7VLG7"/>
<keyword evidence="5" id="KW-0812">Transmembrane</keyword>
<keyword evidence="5" id="KW-0472">Membrane</keyword>
<feature type="disulfide bond" evidence="4">
    <location>
        <begin position="821"/>
        <end position="836"/>
    </location>
</feature>
<feature type="disulfide bond" evidence="3">
    <location>
        <begin position="245"/>
        <end position="272"/>
    </location>
</feature>
<dbReference type="InterPro" id="IPR035914">
    <property type="entry name" value="Sperma_CUB_dom_sf"/>
</dbReference>
<dbReference type="PANTHER" id="PTHR24251:SF37">
    <property type="entry name" value="CUB DOMAIN-CONTAINING PROTEIN"/>
    <property type="match status" value="1"/>
</dbReference>
<dbReference type="EMBL" id="KB292024">
    <property type="protein sequence ID" value="ELU18241.1"/>
    <property type="molecule type" value="Genomic_DNA"/>
</dbReference>
<feature type="domain" description="CUB" evidence="7">
    <location>
        <begin position="19"/>
        <end position="127"/>
    </location>
</feature>
<dbReference type="Proteomes" id="UP000014760">
    <property type="component" value="Unassembled WGS sequence"/>
</dbReference>
<evidence type="ECO:0000256" key="4">
    <source>
        <dbReference type="PROSITE-ProRule" id="PRU00124"/>
    </source>
</evidence>
<dbReference type="CDD" id="cd00112">
    <property type="entry name" value="LDLa"/>
    <property type="match status" value="1"/>
</dbReference>
<dbReference type="PANTHER" id="PTHR24251">
    <property type="entry name" value="OVOCHYMASE-RELATED"/>
    <property type="match status" value="1"/>
</dbReference>
<gene>
    <name evidence="8" type="ORF">CAPTEDRAFT_228673</name>
</gene>
<dbReference type="HOGENOM" id="CLU_323448_0_0_1"/>
<organism evidence="8">
    <name type="scientific">Capitella teleta</name>
    <name type="common">Polychaete worm</name>
    <dbReference type="NCBI Taxonomy" id="283909"/>
    <lineage>
        <taxon>Eukaryota</taxon>
        <taxon>Metazoa</taxon>
        <taxon>Spiralia</taxon>
        <taxon>Lophotrochozoa</taxon>
        <taxon>Annelida</taxon>
        <taxon>Polychaeta</taxon>
        <taxon>Sedentaria</taxon>
        <taxon>Scolecida</taxon>
        <taxon>Capitellidae</taxon>
        <taxon>Capitella</taxon>
    </lineage>
</organism>
<feature type="domain" description="CUB" evidence="7">
    <location>
        <begin position="689"/>
        <end position="803"/>
    </location>
</feature>
<dbReference type="Gene3D" id="4.10.400.10">
    <property type="entry name" value="Low-density Lipoprotein Receptor"/>
    <property type="match status" value="1"/>
</dbReference>
<dbReference type="SMART" id="SM00042">
    <property type="entry name" value="CUB"/>
    <property type="match status" value="4"/>
</dbReference>
<evidence type="ECO:0000256" key="6">
    <source>
        <dbReference type="SAM" id="SignalP"/>
    </source>
</evidence>
<dbReference type="Gene3D" id="2.60.120.290">
    <property type="entry name" value="Spermadhesin, CUB domain"/>
    <property type="match status" value="5"/>
</dbReference>
<dbReference type="CDD" id="cd00041">
    <property type="entry name" value="CUB"/>
    <property type="match status" value="2"/>
</dbReference>
<evidence type="ECO:0000313" key="8">
    <source>
        <dbReference type="EMBL" id="ELU18241.1"/>
    </source>
</evidence>
<comment type="caution">
    <text evidence="4">Lacks conserved residue(s) required for the propagation of feature annotation.</text>
</comment>
<evidence type="ECO:0000313" key="10">
    <source>
        <dbReference type="Proteomes" id="UP000014760"/>
    </source>
</evidence>
<keyword evidence="6" id="KW-0732">Signal</keyword>
<evidence type="ECO:0000256" key="3">
    <source>
        <dbReference type="PROSITE-ProRule" id="PRU00059"/>
    </source>
</evidence>
<dbReference type="SUPFAM" id="SSF57424">
    <property type="entry name" value="LDL receptor-like module"/>
    <property type="match status" value="1"/>
</dbReference>
<dbReference type="InterPro" id="IPR002172">
    <property type="entry name" value="LDrepeatLR_classA_rpt"/>
</dbReference>
<feature type="domain" description="CUB" evidence="7">
    <location>
        <begin position="245"/>
        <end position="357"/>
    </location>
</feature>
<dbReference type="OrthoDB" id="6514358at2759"/>
<dbReference type="OMA" id="FCTWAIN"/>
<keyword evidence="1" id="KW-0677">Repeat</keyword>
<keyword evidence="2 4" id="KW-1015">Disulfide bond</keyword>
<evidence type="ECO:0000313" key="9">
    <source>
        <dbReference type="EnsemblMetazoa" id="CapteP228673"/>
    </source>
</evidence>
<dbReference type="PROSITE" id="PS01180">
    <property type="entry name" value="CUB"/>
    <property type="match status" value="4"/>
</dbReference>
<keyword evidence="10" id="KW-1185">Reference proteome</keyword>
<keyword evidence="5" id="KW-1133">Transmembrane helix</keyword>